<keyword evidence="1" id="KW-0175">Coiled coil</keyword>
<evidence type="ECO:0000313" key="3">
    <source>
        <dbReference type="EMBL" id="GAA0157136.1"/>
    </source>
</evidence>
<evidence type="ECO:0000256" key="2">
    <source>
        <dbReference type="SAM" id="MobiDB-lite"/>
    </source>
</evidence>
<comment type="caution">
    <text evidence="3">The sequence shown here is derived from an EMBL/GenBank/DDBJ whole genome shotgun (WGS) entry which is preliminary data.</text>
</comment>
<keyword evidence="4" id="KW-1185">Reference proteome</keyword>
<organism evidence="3 4">
    <name type="scientific">Lithospermum erythrorhizon</name>
    <name type="common">Purple gromwell</name>
    <name type="synonym">Lithospermum officinale var. erythrorhizon</name>
    <dbReference type="NCBI Taxonomy" id="34254"/>
    <lineage>
        <taxon>Eukaryota</taxon>
        <taxon>Viridiplantae</taxon>
        <taxon>Streptophyta</taxon>
        <taxon>Embryophyta</taxon>
        <taxon>Tracheophyta</taxon>
        <taxon>Spermatophyta</taxon>
        <taxon>Magnoliopsida</taxon>
        <taxon>eudicotyledons</taxon>
        <taxon>Gunneridae</taxon>
        <taxon>Pentapetalae</taxon>
        <taxon>asterids</taxon>
        <taxon>lamiids</taxon>
        <taxon>Boraginales</taxon>
        <taxon>Boraginaceae</taxon>
        <taxon>Boraginoideae</taxon>
        <taxon>Lithospermeae</taxon>
        <taxon>Lithospermum</taxon>
    </lineage>
</organism>
<feature type="compositionally biased region" description="Polar residues" evidence="2">
    <location>
        <begin position="66"/>
        <end position="85"/>
    </location>
</feature>
<accession>A0AAV3Q178</accession>
<sequence length="102" mass="11209">MPVMMTETTTIDEKIASLTKVIEDMANHVQRQEETLSHMAAKMHDHEQRAQAVQAGLRTLPPKEAPSTSKESPATRLTPSHQASTHVEETTNKCGEGPMCLS</sequence>
<feature type="coiled-coil region" evidence="1">
    <location>
        <begin position="15"/>
        <end position="49"/>
    </location>
</feature>
<name>A0AAV3Q178_LITER</name>
<protein>
    <submittedName>
        <fullName evidence="3">Uncharacterized protein</fullName>
    </submittedName>
</protein>
<evidence type="ECO:0000313" key="4">
    <source>
        <dbReference type="Proteomes" id="UP001454036"/>
    </source>
</evidence>
<feature type="region of interest" description="Disordered" evidence="2">
    <location>
        <begin position="59"/>
        <end position="102"/>
    </location>
</feature>
<dbReference type="EMBL" id="BAABME010003035">
    <property type="protein sequence ID" value="GAA0157136.1"/>
    <property type="molecule type" value="Genomic_DNA"/>
</dbReference>
<gene>
    <name evidence="3" type="ORF">LIER_14466</name>
</gene>
<proteinExistence type="predicted"/>
<reference evidence="3 4" key="1">
    <citation type="submission" date="2024-01" db="EMBL/GenBank/DDBJ databases">
        <title>The complete chloroplast genome sequence of Lithospermum erythrorhizon: insights into the phylogenetic relationship among Boraginaceae species and the maternal lineages of purple gromwells.</title>
        <authorList>
            <person name="Okada T."/>
            <person name="Watanabe K."/>
        </authorList>
    </citation>
    <scope>NUCLEOTIDE SEQUENCE [LARGE SCALE GENOMIC DNA]</scope>
</reference>
<dbReference type="AlphaFoldDB" id="A0AAV3Q178"/>
<dbReference type="Proteomes" id="UP001454036">
    <property type="component" value="Unassembled WGS sequence"/>
</dbReference>
<evidence type="ECO:0000256" key="1">
    <source>
        <dbReference type="SAM" id="Coils"/>
    </source>
</evidence>